<reference evidence="2 3" key="1">
    <citation type="journal article" date="2019" name="Int. J. Syst. Evol. Microbiol.">
        <title>The Global Catalogue of Microorganisms (GCM) 10K type strain sequencing project: providing services to taxonomists for standard genome sequencing and annotation.</title>
        <authorList>
            <consortium name="The Broad Institute Genomics Platform"/>
            <consortium name="The Broad Institute Genome Sequencing Center for Infectious Disease"/>
            <person name="Wu L."/>
            <person name="Ma J."/>
        </authorList>
    </citation>
    <scope>NUCLEOTIDE SEQUENCE [LARGE SCALE GENOMIC DNA]</scope>
    <source>
        <strain evidence="2 3">JCM 16009</strain>
    </source>
</reference>
<dbReference type="EMBL" id="BAAAQK010000012">
    <property type="protein sequence ID" value="GAA1856169.1"/>
    <property type="molecule type" value="Genomic_DNA"/>
</dbReference>
<dbReference type="Gene3D" id="3.30.200.20">
    <property type="entry name" value="Phosphorylase Kinase, domain 1"/>
    <property type="match status" value="1"/>
</dbReference>
<dbReference type="InterPro" id="IPR051678">
    <property type="entry name" value="AGP_Transferase"/>
</dbReference>
<dbReference type="Gene3D" id="3.90.1200.10">
    <property type="match status" value="1"/>
</dbReference>
<evidence type="ECO:0000313" key="3">
    <source>
        <dbReference type="Proteomes" id="UP001500449"/>
    </source>
</evidence>
<comment type="caution">
    <text evidence="2">The sequence shown here is derived from an EMBL/GenBank/DDBJ whole genome shotgun (WGS) entry which is preliminary data.</text>
</comment>
<dbReference type="InterPro" id="IPR011009">
    <property type="entry name" value="Kinase-like_dom_sf"/>
</dbReference>
<dbReference type="PANTHER" id="PTHR21310">
    <property type="entry name" value="AMINOGLYCOSIDE PHOSPHOTRANSFERASE-RELATED-RELATED"/>
    <property type="match status" value="1"/>
</dbReference>
<protein>
    <submittedName>
        <fullName evidence="2">Phosphotransferase family protein</fullName>
    </submittedName>
</protein>
<accession>A0ABN2N8S3</accession>
<dbReference type="InterPro" id="IPR041726">
    <property type="entry name" value="ACAD10_11_N"/>
</dbReference>
<dbReference type="SUPFAM" id="SSF56112">
    <property type="entry name" value="Protein kinase-like (PK-like)"/>
    <property type="match status" value="1"/>
</dbReference>
<dbReference type="InterPro" id="IPR002575">
    <property type="entry name" value="Aminoglycoside_PTrfase"/>
</dbReference>
<dbReference type="PANTHER" id="PTHR21310:SF40">
    <property type="entry name" value="AMINOGLYCOSIDE PHOSPHOTRANSFERASE DOMAIN-CONTAINING PROTEIN-RELATED"/>
    <property type="match status" value="1"/>
</dbReference>
<proteinExistence type="predicted"/>
<evidence type="ECO:0000313" key="2">
    <source>
        <dbReference type="EMBL" id="GAA1856169.1"/>
    </source>
</evidence>
<name>A0ABN2N8S3_9PSEU</name>
<dbReference type="Pfam" id="PF01636">
    <property type="entry name" value="APH"/>
    <property type="match status" value="1"/>
</dbReference>
<dbReference type="CDD" id="cd05154">
    <property type="entry name" value="ACAD10_11_N-like"/>
    <property type="match status" value="1"/>
</dbReference>
<feature type="domain" description="Aminoglycoside phosphotransferase" evidence="1">
    <location>
        <begin position="25"/>
        <end position="266"/>
    </location>
</feature>
<sequence>MADLVDLGALAEWLRGRGMRGEIGEVRPLAGGTQNVVLRIEIDGRPLVLRRPPVHPRPSSNRTIAREITVLRGLAGTDVPHPRLVAGCEEPDVLGVVFYLMELVDGVNPGEETSPEQRADPALRHAQALDVARSLARLGAVDPVAEGFGSLQKPGSFLGRQVPQWLRQLEGYREFPEWEPGGLPDVGPVAEWLEANRPADAPPGVLHGDYHLNNVMLARAEPRVAALVDFEMTTVGDPLLDLGWLMVSWPEEPEAMDVGGPFARLGGLPTRTEMVAAYAAGGGREPVHLDWYTALAGFKLGIVLEGTNARASAGQAPRETGDVLHGHAVRLLTVAGRIARGDWSVTG</sequence>
<keyword evidence="3" id="KW-1185">Reference proteome</keyword>
<gene>
    <name evidence="2" type="ORF">GCM10009836_40450</name>
</gene>
<organism evidence="2 3">
    <name type="scientific">Pseudonocardia ailaonensis</name>
    <dbReference type="NCBI Taxonomy" id="367279"/>
    <lineage>
        <taxon>Bacteria</taxon>
        <taxon>Bacillati</taxon>
        <taxon>Actinomycetota</taxon>
        <taxon>Actinomycetes</taxon>
        <taxon>Pseudonocardiales</taxon>
        <taxon>Pseudonocardiaceae</taxon>
        <taxon>Pseudonocardia</taxon>
    </lineage>
</organism>
<dbReference type="Proteomes" id="UP001500449">
    <property type="component" value="Unassembled WGS sequence"/>
</dbReference>
<evidence type="ECO:0000259" key="1">
    <source>
        <dbReference type="Pfam" id="PF01636"/>
    </source>
</evidence>
<dbReference type="RefSeq" id="WP_344419136.1">
    <property type="nucleotide sequence ID" value="NZ_BAAAQK010000012.1"/>
</dbReference>